<protein>
    <submittedName>
        <fullName evidence="5">Dual specificity protein phosphatase 14</fullName>
    </submittedName>
</protein>
<dbReference type="InterPro" id="IPR000387">
    <property type="entry name" value="Tyr_Pase_dom"/>
</dbReference>
<reference evidence="5" key="1">
    <citation type="submission" date="2013-08" db="EMBL/GenBank/DDBJ databases">
        <authorList>
            <person name="Mendez C."/>
            <person name="Richter M."/>
            <person name="Ferrer M."/>
            <person name="Sanchez J."/>
        </authorList>
    </citation>
    <scope>NUCLEOTIDE SEQUENCE</scope>
</reference>
<dbReference type="SMART" id="SM00195">
    <property type="entry name" value="DSPc"/>
    <property type="match status" value="1"/>
</dbReference>
<name>T0YXG2_9ZZZZ</name>
<proteinExistence type="inferred from homology"/>
<reference evidence="5" key="2">
    <citation type="journal article" date="2014" name="ISME J.">
        <title>Microbial stratification in low pH oxic and suboxic macroscopic growths along an acid mine drainage.</title>
        <authorList>
            <person name="Mendez-Garcia C."/>
            <person name="Mesa V."/>
            <person name="Sprenger R.R."/>
            <person name="Richter M."/>
            <person name="Diez M.S."/>
            <person name="Solano J."/>
            <person name="Bargiela R."/>
            <person name="Golyshina O.V."/>
            <person name="Manteca A."/>
            <person name="Ramos J.L."/>
            <person name="Gallego J.R."/>
            <person name="Llorente I."/>
            <person name="Martins Dos Santos V.A."/>
            <person name="Jensen O.N."/>
            <person name="Pelaez A.I."/>
            <person name="Sanchez J."/>
            <person name="Ferrer M."/>
        </authorList>
    </citation>
    <scope>NUCLEOTIDE SEQUENCE</scope>
</reference>
<gene>
    <name evidence="5" type="ORF">B2A_11069</name>
</gene>
<dbReference type="GO" id="GO:0004721">
    <property type="term" value="F:phosphoprotein phosphatase activity"/>
    <property type="evidence" value="ECO:0007669"/>
    <property type="project" value="UniProtKB-KW"/>
</dbReference>
<keyword evidence="3" id="KW-0904">Protein phosphatase</keyword>
<dbReference type="InterPro" id="IPR029021">
    <property type="entry name" value="Prot-tyrosine_phosphatase-like"/>
</dbReference>
<dbReference type="GO" id="GO:0005737">
    <property type="term" value="C:cytoplasm"/>
    <property type="evidence" value="ECO:0007669"/>
    <property type="project" value="TreeGrafter"/>
</dbReference>
<dbReference type="InterPro" id="IPR052103">
    <property type="entry name" value="Dual_spec_Phospatases"/>
</dbReference>
<evidence type="ECO:0000256" key="2">
    <source>
        <dbReference type="ARBA" id="ARBA00022801"/>
    </source>
</evidence>
<dbReference type="PANTHER" id="PTHR45961">
    <property type="entry name" value="IP21249P"/>
    <property type="match status" value="1"/>
</dbReference>
<dbReference type="SUPFAM" id="SSF52799">
    <property type="entry name" value="(Phosphotyrosine protein) phosphatases II"/>
    <property type="match status" value="1"/>
</dbReference>
<comment type="similarity">
    <text evidence="1">Belongs to the protein-tyrosine phosphatase family. Non-receptor class dual specificity subfamily.</text>
</comment>
<dbReference type="Gene3D" id="3.90.190.10">
    <property type="entry name" value="Protein tyrosine phosphatase superfamily"/>
    <property type="match status" value="1"/>
</dbReference>
<evidence type="ECO:0000256" key="1">
    <source>
        <dbReference type="ARBA" id="ARBA00008601"/>
    </source>
</evidence>
<dbReference type="Pfam" id="PF00782">
    <property type="entry name" value="DSPc"/>
    <property type="match status" value="1"/>
</dbReference>
<keyword evidence="2" id="KW-0378">Hydrolase</keyword>
<sequence length="141" mass="15041">MPARAPPTASDPRAGAALPSEISPGVFVGGRAVAAAFSGCRICVLDDGASPGVSATHLPVYDPEADRPIVENLERVAEAVRRAHDRGEPVLIFCGHGVRRSPLAAAWYLRRAEGISLEAAYDRIARVRPFVERAETWTRGA</sequence>
<feature type="non-terminal residue" evidence="5">
    <location>
        <position position="141"/>
    </location>
</feature>
<dbReference type="AlphaFoldDB" id="T0YXG2"/>
<evidence type="ECO:0000313" key="5">
    <source>
        <dbReference type="EMBL" id="EQD40321.1"/>
    </source>
</evidence>
<evidence type="ECO:0000256" key="3">
    <source>
        <dbReference type="ARBA" id="ARBA00022912"/>
    </source>
</evidence>
<dbReference type="PANTHER" id="PTHR45961:SF10">
    <property type="entry name" value="DUAL SPECIFICITY PROTEIN PHOSPHATASE 14-LIKE"/>
    <property type="match status" value="1"/>
</dbReference>
<comment type="caution">
    <text evidence="5">The sequence shown here is derived from an EMBL/GenBank/DDBJ whole genome shotgun (WGS) entry which is preliminary data.</text>
</comment>
<feature type="domain" description="Tyrosine specific protein phosphatases" evidence="4">
    <location>
        <begin position="71"/>
        <end position="129"/>
    </location>
</feature>
<organism evidence="5">
    <name type="scientific">mine drainage metagenome</name>
    <dbReference type="NCBI Taxonomy" id="410659"/>
    <lineage>
        <taxon>unclassified sequences</taxon>
        <taxon>metagenomes</taxon>
        <taxon>ecological metagenomes</taxon>
    </lineage>
</organism>
<dbReference type="EMBL" id="AUZZ01007984">
    <property type="protein sequence ID" value="EQD40321.1"/>
    <property type="molecule type" value="Genomic_DNA"/>
</dbReference>
<dbReference type="InterPro" id="IPR020422">
    <property type="entry name" value="TYR_PHOSPHATASE_DUAL_dom"/>
</dbReference>
<dbReference type="PROSITE" id="PS50056">
    <property type="entry name" value="TYR_PHOSPHATASE_2"/>
    <property type="match status" value="1"/>
</dbReference>
<dbReference type="CDD" id="cd14498">
    <property type="entry name" value="DSP"/>
    <property type="match status" value="1"/>
</dbReference>
<accession>T0YXG2</accession>
<dbReference type="InterPro" id="IPR000340">
    <property type="entry name" value="Dual-sp_phosphatase_cat-dom"/>
</dbReference>
<evidence type="ECO:0000259" key="4">
    <source>
        <dbReference type="PROSITE" id="PS50056"/>
    </source>
</evidence>